<dbReference type="Gene3D" id="3.50.50.60">
    <property type="entry name" value="FAD/NAD(P)-binding domain"/>
    <property type="match status" value="1"/>
</dbReference>
<dbReference type="PANTHER" id="PTHR13847">
    <property type="entry name" value="SARCOSINE DEHYDROGENASE-RELATED"/>
    <property type="match status" value="1"/>
</dbReference>
<protein>
    <submittedName>
        <fullName evidence="3">FAD-dependent oxidoreductase</fullName>
    </submittedName>
</protein>
<accession>A0ABP8VCL4</accession>
<dbReference type="RefSeq" id="WP_345199369.1">
    <property type="nucleotide sequence ID" value="NZ_BAABFL010000480.1"/>
</dbReference>
<dbReference type="EMBL" id="BAABFL010000480">
    <property type="protein sequence ID" value="GAA4652742.1"/>
    <property type="molecule type" value="Genomic_DNA"/>
</dbReference>
<gene>
    <name evidence="3" type="ORF">GCM10023116_50260</name>
</gene>
<dbReference type="Pfam" id="PF01266">
    <property type="entry name" value="DAO"/>
    <property type="match status" value="1"/>
</dbReference>
<evidence type="ECO:0000256" key="1">
    <source>
        <dbReference type="ARBA" id="ARBA00023002"/>
    </source>
</evidence>
<dbReference type="Proteomes" id="UP001500604">
    <property type="component" value="Unassembled WGS sequence"/>
</dbReference>
<keyword evidence="1" id="KW-0560">Oxidoreductase</keyword>
<organism evidence="3 4">
    <name type="scientific">Kistimonas scapharcae</name>
    <dbReference type="NCBI Taxonomy" id="1036133"/>
    <lineage>
        <taxon>Bacteria</taxon>
        <taxon>Pseudomonadati</taxon>
        <taxon>Pseudomonadota</taxon>
        <taxon>Gammaproteobacteria</taxon>
        <taxon>Oceanospirillales</taxon>
        <taxon>Endozoicomonadaceae</taxon>
        <taxon>Kistimonas</taxon>
    </lineage>
</organism>
<dbReference type="PANTHER" id="PTHR13847:SF287">
    <property type="entry name" value="FAD-DEPENDENT OXIDOREDUCTASE DOMAIN-CONTAINING PROTEIN 1"/>
    <property type="match status" value="1"/>
</dbReference>
<dbReference type="InterPro" id="IPR036188">
    <property type="entry name" value="FAD/NAD-bd_sf"/>
</dbReference>
<evidence type="ECO:0000259" key="2">
    <source>
        <dbReference type="Pfam" id="PF01266"/>
    </source>
</evidence>
<evidence type="ECO:0000313" key="4">
    <source>
        <dbReference type="Proteomes" id="UP001500604"/>
    </source>
</evidence>
<dbReference type="InterPro" id="IPR006076">
    <property type="entry name" value="FAD-dep_OxRdtase"/>
</dbReference>
<name>A0ABP8VCL4_9GAMM</name>
<reference evidence="4" key="1">
    <citation type="journal article" date="2019" name="Int. J. Syst. Evol. Microbiol.">
        <title>The Global Catalogue of Microorganisms (GCM) 10K type strain sequencing project: providing services to taxonomists for standard genome sequencing and annotation.</title>
        <authorList>
            <consortium name="The Broad Institute Genomics Platform"/>
            <consortium name="The Broad Institute Genome Sequencing Center for Infectious Disease"/>
            <person name="Wu L."/>
            <person name="Ma J."/>
        </authorList>
    </citation>
    <scope>NUCLEOTIDE SEQUENCE [LARGE SCALE GENOMIC DNA]</scope>
    <source>
        <strain evidence="4">JCM 17805</strain>
    </source>
</reference>
<proteinExistence type="predicted"/>
<sequence length="369" mass="39897">MPAQHADIIIIGAGIAGAGLAAMVADERGVIILEAEDHPGYHSTGRSAAVLIQNYGNATIRALTRISRTYLEQPPEALTDHSLLHRRGCLFTATENNGDNVRELLKEAEGLTAVTPDEALRLIPALKPDAVYMAAYEATAADIDVAALHQGWLRMAKRSGAQLHIRERVTSIKHTNHLWHLETDSNAYSAPVIVNAAGAWADTVACMAGVKPVGIVPKRRSIAILPEPSSYNVSEWPMFGNVNDTWYCKPETGRLLVSPADEDPVEPMDAYVDDLVLAEGLHRFEQAVNFPVSRIEGSWAGLRSFTPDNTPVAGFSPDAEGFFWLAGQGGYGIQTAPAISELAASMLTSNVQRHLYTSPIITALSPKRF</sequence>
<keyword evidence="4" id="KW-1185">Reference proteome</keyword>
<dbReference type="Gene3D" id="3.30.9.10">
    <property type="entry name" value="D-Amino Acid Oxidase, subunit A, domain 2"/>
    <property type="match status" value="1"/>
</dbReference>
<evidence type="ECO:0000313" key="3">
    <source>
        <dbReference type="EMBL" id="GAA4652742.1"/>
    </source>
</evidence>
<dbReference type="SUPFAM" id="SSF51905">
    <property type="entry name" value="FAD/NAD(P)-binding domain"/>
    <property type="match status" value="1"/>
</dbReference>
<feature type="domain" description="FAD dependent oxidoreductase" evidence="2">
    <location>
        <begin position="7"/>
        <end position="345"/>
    </location>
</feature>
<comment type="caution">
    <text evidence="3">The sequence shown here is derived from an EMBL/GenBank/DDBJ whole genome shotgun (WGS) entry which is preliminary data.</text>
</comment>